<feature type="transmembrane region" description="Helical" evidence="1">
    <location>
        <begin position="105"/>
        <end position="125"/>
    </location>
</feature>
<evidence type="ECO:0000256" key="1">
    <source>
        <dbReference type="SAM" id="Phobius"/>
    </source>
</evidence>
<geneLocation type="plasmid" evidence="2 3">
    <name>pHLAC01</name>
</geneLocation>
<name>B9LWN4_HALLT</name>
<organism evidence="2 3">
    <name type="scientific">Halorubrum lacusprofundi (strain ATCC 49239 / DSM 5036 / JCM 8891 / ACAM 34)</name>
    <dbReference type="NCBI Taxonomy" id="416348"/>
    <lineage>
        <taxon>Archaea</taxon>
        <taxon>Methanobacteriati</taxon>
        <taxon>Methanobacteriota</taxon>
        <taxon>Stenosarchaea group</taxon>
        <taxon>Halobacteria</taxon>
        <taxon>Halobacteriales</taxon>
        <taxon>Haloferacaceae</taxon>
        <taxon>Halorubrum</taxon>
    </lineage>
</organism>
<dbReference type="HOGENOM" id="CLU_730768_0_0_2"/>
<evidence type="ECO:0000313" key="2">
    <source>
        <dbReference type="EMBL" id="ACM58875.1"/>
    </source>
</evidence>
<keyword evidence="1" id="KW-1133">Transmembrane helix</keyword>
<feature type="transmembrane region" description="Helical" evidence="1">
    <location>
        <begin position="185"/>
        <end position="205"/>
    </location>
</feature>
<proteinExistence type="predicted"/>
<dbReference type="KEGG" id="hla:Hlac_3355"/>
<dbReference type="GeneID" id="7402210"/>
<feature type="transmembrane region" description="Helical" evidence="1">
    <location>
        <begin position="15"/>
        <end position="36"/>
    </location>
</feature>
<dbReference type="RefSeq" id="WP_012660087.1">
    <property type="nucleotide sequence ID" value="NC_012030.1"/>
</dbReference>
<accession>B9LWN4</accession>
<keyword evidence="1" id="KW-0812">Transmembrane</keyword>
<evidence type="ECO:0000313" key="3">
    <source>
        <dbReference type="Proteomes" id="UP000000740"/>
    </source>
</evidence>
<dbReference type="Proteomes" id="UP000000740">
    <property type="component" value="Plasmid pHLAC01"/>
</dbReference>
<protein>
    <submittedName>
        <fullName evidence="2">Uncharacterized protein</fullName>
    </submittedName>
</protein>
<feature type="transmembrane region" description="Helical" evidence="1">
    <location>
        <begin position="217"/>
        <end position="237"/>
    </location>
</feature>
<feature type="transmembrane region" description="Helical" evidence="1">
    <location>
        <begin position="42"/>
        <end position="63"/>
    </location>
</feature>
<keyword evidence="2" id="KW-0614">Plasmid</keyword>
<feature type="transmembrane region" description="Helical" evidence="1">
    <location>
        <begin position="145"/>
        <end position="164"/>
    </location>
</feature>
<keyword evidence="1" id="KW-0472">Membrane</keyword>
<dbReference type="AlphaFoldDB" id="B9LWN4"/>
<reference evidence="2 3" key="1">
    <citation type="journal article" date="2016" name="Stand. Genomic Sci.">
        <title>Complete genome sequence of the Antarctic Halorubrum lacusprofundi type strain ACAM 34.</title>
        <authorList>
            <person name="Anderson I.J."/>
            <person name="DasSarma P."/>
            <person name="Lucas S."/>
            <person name="Copeland A."/>
            <person name="Lapidus A."/>
            <person name="Del Rio T.G."/>
            <person name="Tice H."/>
            <person name="Dalin E."/>
            <person name="Bruce D.C."/>
            <person name="Goodwin L."/>
            <person name="Pitluck S."/>
            <person name="Sims D."/>
            <person name="Brettin T.S."/>
            <person name="Detter J.C."/>
            <person name="Han C.S."/>
            <person name="Larimer F."/>
            <person name="Hauser L."/>
            <person name="Land M."/>
            <person name="Ivanova N."/>
            <person name="Richardson P."/>
            <person name="Cavicchioli R."/>
            <person name="DasSarma S."/>
            <person name="Woese C.R."/>
            <person name="Kyrpides N.C."/>
        </authorList>
    </citation>
    <scope>NUCLEOTIDE SEQUENCE [LARGE SCALE GENOMIC DNA]</scope>
    <source>
        <strain evidence="3">ATCC 49239 / DSM 5036 / JCM 8891 / ACAM 34</strain>
    </source>
</reference>
<dbReference type="EMBL" id="CP001367">
    <property type="protein sequence ID" value="ACM58875.1"/>
    <property type="molecule type" value="Genomic_DNA"/>
</dbReference>
<gene>
    <name evidence="2" type="ordered locus">Hlac_3355</name>
</gene>
<sequence>MVSGRQISIRNKRSLATSVIRFGAIAIIVSALFVFLNQILDVSWQILTIAATVVILLILGGMWKRGFFLSPWSLQLRSLYQKYSYSGFLPLLRVFKSRERRRVEILKGLFLVAAAVIVGASIYLLHSALLNEFTVKVQSGILGTAWQVHAVIIGFSFVALTFVWEEIYSNSLSDELTRLFVEDIGSIWTVTFVFGSNLLLGVIAFTQSSAENAGLLAVYITAVLFVSSIASVAGRFLDALDLLFYTDIDEEVKEYAKADLDKELIRESSTPNKVLSEAIRSFEQVSIGMPNFGLEQTTISSRDIEKRGVITDLNLKRMENISEIVDRERAVSISKNPTVGMSLAEDTTVLSLEGDIADETVQELTEQLRRGLRTRREN</sequence>
<keyword evidence="3" id="KW-1185">Reference proteome</keyword>